<dbReference type="InterPro" id="IPR005110">
    <property type="entry name" value="MoeA_linker/N"/>
</dbReference>
<comment type="cofactor">
    <cofactor evidence="6">
        <name>Mg(2+)</name>
        <dbReference type="ChEBI" id="CHEBI:18420"/>
    </cofactor>
</comment>
<sequence length="447" mass="46952">MTDARCRAVQNANFPITSHAMTQPSEQSAFRPTPQDKPMPLAEARARIVDAITPITDIEQVPLPAALHRVLAEQVTAGVDVPGADNSSMDGYGYRAADAEQDGATLHVVGESLAGHPFVGRLGAGECVRIMTGAVVPEGVDTVVMQENTRAEDEQVVIEKRPAPGSNIRLAGEDLKAGATVLAAGHYLRPADISVLASVGVSEVSVVRRPKVAFFSTGDELRPIDGPAGRSLAPGEIYDSNRYGLAALLSDLGMEGVDLGVVGDSREALRDAFAEAAAYDAVVTSGGVSVGAADFVLDVLGEQGTVDFWRVAIKPGKPLAFGTVGNARFFGLPGNPVSTAVTFIQLVRPALVRMAGGVPADPIRFALPTTADLRKNPGRENFLRARLVTHAGRAAVEPVDHQGSGVMRSMSRSDCFIVLPAEQSDVPAGEIVPVEPFAQTIWGQPDE</sequence>
<dbReference type="InterPro" id="IPR001453">
    <property type="entry name" value="MoaB/Mog_dom"/>
</dbReference>
<dbReference type="EC" id="2.10.1.1" evidence="6"/>
<dbReference type="Gene3D" id="2.170.190.11">
    <property type="entry name" value="Molybdopterin biosynthesis moea protein, domain 3"/>
    <property type="match status" value="1"/>
</dbReference>
<dbReference type="NCBIfam" id="NF045515">
    <property type="entry name" value="Glp_gephyrin"/>
    <property type="match status" value="1"/>
</dbReference>
<keyword evidence="6" id="KW-0479">Metal-binding</keyword>
<gene>
    <name evidence="9" type="ORF">SADO_05705</name>
</gene>
<evidence type="ECO:0000256" key="7">
    <source>
        <dbReference type="SAM" id="MobiDB-lite"/>
    </source>
</evidence>
<keyword evidence="6" id="KW-0808">Transferase</keyword>
<dbReference type="PANTHER" id="PTHR10192:SF5">
    <property type="entry name" value="GEPHYRIN"/>
    <property type="match status" value="1"/>
</dbReference>
<dbReference type="InterPro" id="IPR038987">
    <property type="entry name" value="MoeA-like"/>
</dbReference>
<dbReference type="Gene3D" id="2.40.340.10">
    <property type="entry name" value="MoeA, C-terminal, domain IV"/>
    <property type="match status" value="1"/>
</dbReference>
<evidence type="ECO:0000256" key="4">
    <source>
        <dbReference type="ARBA" id="ARBA00023150"/>
    </source>
</evidence>
<dbReference type="SUPFAM" id="SSF63867">
    <property type="entry name" value="MoeA C-terminal domain-like"/>
    <property type="match status" value="1"/>
</dbReference>
<dbReference type="Gene3D" id="3.40.980.10">
    <property type="entry name" value="MoaB/Mog-like domain"/>
    <property type="match status" value="1"/>
</dbReference>
<keyword evidence="4 6" id="KW-0501">Molybdenum cofactor biosynthesis</keyword>
<evidence type="ECO:0000256" key="6">
    <source>
        <dbReference type="RuleBase" id="RU365090"/>
    </source>
</evidence>
<name>A0ABV2AYK3_9GAMM</name>
<dbReference type="Proteomes" id="UP001460888">
    <property type="component" value="Unassembled WGS sequence"/>
</dbReference>
<keyword evidence="6" id="KW-0500">Molybdenum</keyword>
<dbReference type="CDD" id="cd00887">
    <property type="entry name" value="MoeA"/>
    <property type="match status" value="1"/>
</dbReference>
<dbReference type="PANTHER" id="PTHR10192">
    <property type="entry name" value="MOLYBDOPTERIN BIOSYNTHESIS PROTEIN"/>
    <property type="match status" value="1"/>
</dbReference>
<evidence type="ECO:0000313" key="9">
    <source>
        <dbReference type="EMBL" id="MES1928730.1"/>
    </source>
</evidence>
<proteinExistence type="inferred from homology"/>
<dbReference type="Pfam" id="PF00994">
    <property type="entry name" value="MoCF_biosynth"/>
    <property type="match status" value="1"/>
</dbReference>
<evidence type="ECO:0000256" key="2">
    <source>
        <dbReference type="ARBA" id="ARBA00005046"/>
    </source>
</evidence>
<dbReference type="Gene3D" id="3.90.105.10">
    <property type="entry name" value="Molybdopterin biosynthesis moea protein, domain 2"/>
    <property type="match status" value="1"/>
</dbReference>
<comment type="similarity">
    <text evidence="3 6">Belongs to the MoeA family.</text>
</comment>
<feature type="region of interest" description="Disordered" evidence="7">
    <location>
        <begin position="15"/>
        <end position="38"/>
    </location>
</feature>
<dbReference type="Pfam" id="PF03454">
    <property type="entry name" value="MoeA_C"/>
    <property type="match status" value="1"/>
</dbReference>
<dbReference type="InterPro" id="IPR036425">
    <property type="entry name" value="MoaB/Mog-like_dom_sf"/>
</dbReference>
<evidence type="ECO:0000256" key="5">
    <source>
        <dbReference type="ARBA" id="ARBA00047317"/>
    </source>
</evidence>
<dbReference type="InterPro" id="IPR008284">
    <property type="entry name" value="MoCF_biosynth_CS"/>
</dbReference>
<evidence type="ECO:0000259" key="8">
    <source>
        <dbReference type="SMART" id="SM00852"/>
    </source>
</evidence>
<dbReference type="EMBL" id="APND01000001">
    <property type="protein sequence ID" value="MES1928730.1"/>
    <property type="molecule type" value="Genomic_DNA"/>
</dbReference>
<comment type="function">
    <text evidence="1 6">Catalyzes the insertion of molybdate into adenylated molybdopterin with the concomitant release of AMP.</text>
</comment>
<dbReference type="NCBIfam" id="TIGR00177">
    <property type="entry name" value="molyb_syn"/>
    <property type="match status" value="1"/>
</dbReference>
<comment type="pathway">
    <text evidence="2 6">Cofactor biosynthesis; molybdopterin biosynthesis.</text>
</comment>
<evidence type="ECO:0000256" key="3">
    <source>
        <dbReference type="ARBA" id="ARBA00010763"/>
    </source>
</evidence>
<evidence type="ECO:0000256" key="1">
    <source>
        <dbReference type="ARBA" id="ARBA00002901"/>
    </source>
</evidence>
<accession>A0ABV2AYK3</accession>
<feature type="domain" description="MoaB/Mog" evidence="8">
    <location>
        <begin position="213"/>
        <end position="353"/>
    </location>
</feature>
<evidence type="ECO:0000313" key="10">
    <source>
        <dbReference type="Proteomes" id="UP001460888"/>
    </source>
</evidence>
<dbReference type="InterPro" id="IPR005111">
    <property type="entry name" value="MoeA_C_domain_IV"/>
</dbReference>
<keyword evidence="10" id="KW-1185">Reference proteome</keyword>
<dbReference type="InterPro" id="IPR036135">
    <property type="entry name" value="MoeA_linker/N_sf"/>
</dbReference>
<dbReference type="SUPFAM" id="SSF53218">
    <property type="entry name" value="Molybdenum cofactor biosynthesis proteins"/>
    <property type="match status" value="1"/>
</dbReference>
<dbReference type="Pfam" id="PF03453">
    <property type="entry name" value="MoeA_N"/>
    <property type="match status" value="1"/>
</dbReference>
<organism evidence="9 10">
    <name type="scientific">Salinisphaera dokdonensis CL-ES53</name>
    <dbReference type="NCBI Taxonomy" id="1304272"/>
    <lineage>
        <taxon>Bacteria</taxon>
        <taxon>Pseudomonadati</taxon>
        <taxon>Pseudomonadota</taxon>
        <taxon>Gammaproteobacteria</taxon>
        <taxon>Salinisphaerales</taxon>
        <taxon>Salinisphaeraceae</taxon>
        <taxon>Salinisphaera</taxon>
    </lineage>
</organism>
<dbReference type="PROSITE" id="PS01079">
    <property type="entry name" value="MOCF_BIOSYNTHESIS_2"/>
    <property type="match status" value="1"/>
</dbReference>
<dbReference type="SUPFAM" id="SSF63882">
    <property type="entry name" value="MoeA N-terminal region -like"/>
    <property type="match status" value="1"/>
</dbReference>
<comment type="caution">
    <text evidence="9">The sequence shown here is derived from an EMBL/GenBank/DDBJ whole genome shotgun (WGS) entry which is preliminary data.</text>
</comment>
<keyword evidence="6" id="KW-0460">Magnesium</keyword>
<protein>
    <recommendedName>
        <fullName evidence="6">Molybdopterin molybdenumtransferase</fullName>
        <ecNumber evidence="6">2.10.1.1</ecNumber>
    </recommendedName>
</protein>
<reference evidence="9 10" key="1">
    <citation type="submission" date="2013-03" db="EMBL/GenBank/DDBJ databases">
        <title>Salinisphaera dokdonensis CL-ES53 Genome Sequencing.</title>
        <authorList>
            <person name="Li C."/>
            <person name="Lai Q."/>
            <person name="Shao Z."/>
        </authorList>
    </citation>
    <scope>NUCLEOTIDE SEQUENCE [LARGE SCALE GENOMIC DNA]</scope>
    <source>
        <strain evidence="9 10">CL-ES53</strain>
    </source>
</reference>
<comment type="catalytic activity">
    <reaction evidence="5">
        <text>adenylyl-molybdopterin + molybdate = Mo-molybdopterin + AMP + H(+)</text>
        <dbReference type="Rhea" id="RHEA:35047"/>
        <dbReference type="ChEBI" id="CHEBI:15378"/>
        <dbReference type="ChEBI" id="CHEBI:36264"/>
        <dbReference type="ChEBI" id="CHEBI:62727"/>
        <dbReference type="ChEBI" id="CHEBI:71302"/>
        <dbReference type="ChEBI" id="CHEBI:456215"/>
        <dbReference type="EC" id="2.10.1.1"/>
    </reaction>
</comment>
<dbReference type="SMART" id="SM00852">
    <property type="entry name" value="MoCF_biosynth"/>
    <property type="match status" value="1"/>
</dbReference>
<dbReference type="InterPro" id="IPR036688">
    <property type="entry name" value="MoeA_C_domain_IV_sf"/>
</dbReference>
<feature type="compositionally biased region" description="Polar residues" evidence="7">
    <location>
        <begin position="15"/>
        <end position="30"/>
    </location>
</feature>